<dbReference type="AlphaFoldDB" id="A0A2S4KXN7"/>
<reference evidence="3 4" key="1">
    <citation type="submission" date="2018-01" db="EMBL/GenBank/DDBJ databases">
        <title>Harnessing the power of phylogenomics to disentangle the directionality and signatures of interkingdom host jumping in the parasitic fungal genus Tolypocladium.</title>
        <authorList>
            <person name="Quandt C.A."/>
            <person name="Patterson W."/>
            <person name="Spatafora J.W."/>
        </authorList>
    </citation>
    <scope>NUCLEOTIDE SEQUENCE [LARGE SCALE GENOMIC DNA]</scope>
    <source>
        <strain evidence="3 4">NRBC 100945</strain>
    </source>
</reference>
<evidence type="ECO:0000259" key="2">
    <source>
        <dbReference type="Pfam" id="PF24864"/>
    </source>
</evidence>
<evidence type="ECO:0000313" key="4">
    <source>
        <dbReference type="Proteomes" id="UP000237481"/>
    </source>
</evidence>
<comment type="caution">
    <text evidence="3">The sequence shown here is derived from an EMBL/GenBank/DDBJ whole genome shotgun (WGS) entry which is preliminary data.</text>
</comment>
<protein>
    <recommendedName>
        <fullName evidence="2">DUF7730 domain-containing protein</fullName>
    </recommendedName>
</protein>
<evidence type="ECO:0000256" key="1">
    <source>
        <dbReference type="SAM" id="MobiDB-lite"/>
    </source>
</evidence>
<dbReference type="EMBL" id="PKSG01000479">
    <property type="protein sequence ID" value="POR34944.1"/>
    <property type="molecule type" value="Genomic_DNA"/>
</dbReference>
<organism evidence="3 4">
    <name type="scientific">Tolypocladium paradoxum</name>
    <dbReference type="NCBI Taxonomy" id="94208"/>
    <lineage>
        <taxon>Eukaryota</taxon>
        <taxon>Fungi</taxon>
        <taxon>Dikarya</taxon>
        <taxon>Ascomycota</taxon>
        <taxon>Pezizomycotina</taxon>
        <taxon>Sordariomycetes</taxon>
        <taxon>Hypocreomycetidae</taxon>
        <taxon>Hypocreales</taxon>
        <taxon>Ophiocordycipitaceae</taxon>
        <taxon>Tolypocladium</taxon>
    </lineage>
</organism>
<proteinExistence type="predicted"/>
<feature type="domain" description="DUF7730" evidence="2">
    <location>
        <begin position="208"/>
        <end position="271"/>
    </location>
</feature>
<name>A0A2S4KXN7_9HYPO</name>
<dbReference type="STRING" id="94208.A0A2S4KXN7"/>
<dbReference type="PANTHER" id="PTHR38790">
    <property type="entry name" value="2EXR DOMAIN-CONTAINING PROTEIN-RELATED"/>
    <property type="match status" value="1"/>
</dbReference>
<dbReference type="InterPro" id="IPR056632">
    <property type="entry name" value="DUF7730"/>
</dbReference>
<dbReference type="PANTHER" id="PTHR38790:SF4">
    <property type="entry name" value="2EXR DOMAIN-CONTAINING PROTEIN"/>
    <property type="match status" value="1"/>
</dbReference>
<dbReference type="Pfam" id="PF24864">
    <property type="entry name" value="DUF7730"/>
    <property type="match status" value="1"/>
</dbReference>
<feature type="region of interest" description="Disordered" evidence="1">
    <location>
        <begin position="34"/>
        <end position="62"/>
    </location>
</feature>
<sequence>MALASPFVGDSIGDAPRLGTILKSPLTASKWIRKKLDPRKNNPTLPTLPAKRPRPITPSPSCENLNHMPHPQAAIAESAFFQRLPFEVRRRVLVEAFGEQTVHMDLIYDYPLRPPKPRRASRDAMSHCNMNLYRYGGLDDSRVKVKDSRPKRYMWRSSVCHRNMPVPGAPGHRVQPSQDLCRFGIVDDAACDLWPGEYPSKCFIGAMGWLLTCRQAYVEGIDVLYATNTIHSASKELLYNIDRFLLPQRRSSINSVELMWEFDAPRLQDRDRNIPFFKEFLEVVPSMFPRVEFLHLAVQWRTPCPPHGGVPEPSEWEYETMEDIVMRPVDKMVRRLGPRVRECSVAIPSTMYAPRRRRAKEAGEVVEHACYGGQLERYWRPLGGDSEHHQGYWVRHGLKDVAFPYMSPLDEDVMGILGMEDWILFHGL</sequence>
<keyword evidence="4" id="KW-1185">Reference proteome</keyword>
<evidence type="ECO:0000313" key="3">
    <source>
        <dbReference type="EMBL" id="POR34944.1"/>
    </source>
</evidence>
<gene>
    <name evidence="3" type="ORF">TPAR_04833</name>
</gene>
<accession>A0A2S4KXN7</accession>
<dbReference type="Proteomes" id="UP000237481">
    <property type="component" value="Unassembled WGS sequence"/>
</dbReference>
<dbReference type="OrthoDB" id="515692at2759"/>